<gene>
    <name evidence="2" type="ORF">KL86DYS1_10413</name>
</gene>
<protein>
    <submittedName>
        <fullName evidence="2">Uncharacterized protein</fullName>
    </submittedName>
</protein>
<reference evidence="2" key="1">
    <citation type="submission" date="2016-04" db="EMBL/GenBank/DDBJ databases">
        <authorList>
            <person name="Evans L.H."/>
            <person name="Alamgir A."/>
            <person name="Owens N."/>
            <person name="Weber N.D."/>
            <person name="Virtaneva K."/>
            <person name="Barbian K."/>
            <person name="Babar A."/>
            <person name="Rosenke K."/>
        </authorList>
    </citation>
    <scope>NUCLEOTIDE SEQUENCE</scope>
    <source>
        <strain evidence="2">86-1</strain>
    </source>
</reference>
<name>A0A212IX21_9BACT</name>
<proteinExistence type="predicted"/>
<accession>A0A212IX21</accession>
<sequence length="48" mass="6093">MPYPTDPYESIWNELFEPKEEKDTYFEEERTKEKHYEEKYENRNISDN</sequence>
<organism evidence="2">
    <name type="scientific">uncultured Dysgonomonas sp</name>
    <dbReference type="NCBI Taxonomy" id="206096"/>
    <lineage>
        <taxon>Bacteria</taxon>
        <taxon>Pseudomonadati</taxon>
        <taxon>Bacteroidota</taxon>
        <taxon>Bacteroidia</taxon>
        <taxon>Bacteroidales</taxon>
        <taxon>Dysgonomonadaceae</taxon>
        <taxon>Dysgonomonas</taxon>
        <taxon>environmental samples</taxon>
    </lineage>
</organism>
<evidence type="ECO:0000256" key="1">
    <source>
        <dbReference type="SAM" id="MobiDB-lite"/>
    </source>
</evidence>
<dbReference type="AlphaFoldDB" id="A0A212IX21"/>
<evidence type="ECO:0000313" key="2">
    <source>
        <dbReference type="EMBL" id="SBV91719.1"/>
    </source>
</evidence>
<dbReference type="RefSeq" id="WP_296938313.1">
    <property type="nucleotide sequence ID" value="NZ_LT599032.1"/>
</dbReference>
<dbReference type="EMBL" id="FLUM01000001">
    <property type="protein sequence ID" value="SBV91719.1"/>
    <property type="molecule type" value="Genomic_DNA"/>
</dbReference>
<feature type="region of interest" description="Disordered" evidence="1">
    <location>
        <begin position="22"/>
        <end position="48"/>
    </location>
</feature>